<evidence type="ECO:0000259" key="3">
    <source>
        <dbReference type="Pfam" id="PF00586"/>
    </source>
</evidence>
<feature type="binding site" evidence="2">
    <location>
        <position position="112"/>
    </location>
    <ligand>
        <name>ATP</name>
        <dbReference type="ChEBI" id="CHEBI:30616"/>
    </ligand>
</feature>
<sequence length="319" mass="34099">MTSDPKESGEFGLIDTLVTRRPHRASLYRPCRVAAGDDAALLAWLAQPVITTDTQREGVHFRRDWQTPFEIGAKAVSVTLSDLAASFARPVALFVNLGLPPTLPGAVAEELYDGLGHALERYGCDLGGGNTSRASELSLDLFAVGEGQGRMPRRTDACPGDLVCVTGPLGLARAGLRCLETQETRYPELVKAFKEPAARFDAAEVLRKHRVRCAMDISDGLAGDAGHLARESKVSLVFDLRPDMAHGALTDWCGATGEDPLAYMASGGEEYELLFACNPDTLAAIEADLPGVMCVGRVTDRSGSPLSGLPDDASSFEHR</sequence>
<dbReference type="UniPathway" id="UPA00060">
    <property type="reaction ID" value="UER00142"/>
</dbReference>
<reference evidence="5 6" key="1">
    <citation type="submission" date="2019-03" db="EMBL/GenBank/DDBJ databases">
        <authorList>
            <person name="Nijsse B."/>
        </authorList>
    </citation>
    <scope>NUCLEOTIDE SEQUENCE [LARGE SCALE GENOMIC DNA]</scope>
    <source>
        <strain evidence="5">Desulfoluna butyratoxydans MSL71</strain>
    </source>
</reference>
<feature type="binding site" evidence="2">
    <location>
        <position position="269"/>
    </location>
    <ligand>
        <name>substrate</name>
    </ligand>
</feature>
<feature type="binding site" evidence="2">
    <location>
        <position position="60"/>
    </location>
    <ligand>
        <name>substrate</name>
    </ligand>
</feature>
<dbReference type="GO" id="GO:0009229">
    <property type="term" value="P:thiamine diphosphate biosynthetic process"/>
    <property type="evidence" value="ECO:0007669"/>
    <property type="project" value="UniProtKB-UniRule"/>
</dbReference>
<dbReference type="PIRSF" id="PIRSF005303">
    <property type="entry name" value="Thiam_monoph_kin"/>
    <property type="match status" value="1"/>
</dbReference>
<comment type="similarity">
    <text evidence="2">Belongs to the thiamine-monophosphate kinase family.</text>
</comment>
<dbReference type="PANTHER" id="PTHR30270:SF0">
    <property type="entry name" value="THIAMINE-MONOPHOSPHATE KINASE"/>
    <property type="match status" value="1"/>
</dbReference>
<comment type="miscellaneous">
    <text evidence="2">Reaction mechanism of ThiL seems to utilize a direct, inline transfer of the gamma-phosphate of ATP to TMP rather than a phosphorylated enzyme intermediate.</text>
</comment>
<dbReference type="InterPro" id="IPR006283">
    <property type="entry name" value="ThiL-like"/>
</dbReference>
<feature type="binding site" evidence="2">
    <location>
        <position position="38"/>
    </location>
    <ligand>
        <name>Mg(2+)</name>
        <dbReference type="ChEBI" id="CHEBI:18420"/>
        <label>4</label>
    </ligand>
</feature>
<dbReference type="InterPro" id="IPR036921">
    <property type="entry name" value="PurM-like_N_sf"/>
</dbReference>
<name>A0A4U8YI67_9BACT</name>
<feature type="binding site" evidence="2">
    <location>
        <position position="154"/>
    </location>
    <ligand>
        <name>ATP</name>
        <dbReference type="ChEBI" id="CHEBI:30616"/>
    </ligand>
</feature>
<evidence type="ECO:0000313" key="6">
    <source>
        <dbReference type="Proteomes" id="UP000507962"/>
    </source>
</evidence>
<dbReference type="GO" id="GO:0009228">
    <property type="term" value="P:thiamine biosynthetic process"/>
    <property type="evidence" value="ECO:0007669"/>
    <property type="project" value="UniProtKB-KW"/>
</dbReference>
<feature type="binding site" evidence="2">
    <location>
        <begin position="129"/>
        <end position="130"/>
    </location>
    <ligand>
        <name>ATP</name>
        <dbReference type="ChEBI" id="CHEBI:30616"/>
    </ligand>
</feature>
<keyword evidence="1 2" id="KW-0784">Thiamine biosynthesis</keyword>
<keyword evidence="6" id="KW-1185">Reference proteome</keyword>
<feature type="binding site" evidence="2">
    <location>
        <position position="51"/>
    </location>
    <ligand>
        <name>Mg(2+)</name>
        <dbReference type="ChEBI" id="CHEBI:18420"/>
        <label>4</label>
    </ligand>
</feature>
<dbReference type="PANTHER" id="PTHR30270">
    <property type="entry name" value="THIAMINE-MONOPHOSPHATE KINASE"/>
    <property type="match status" value="1"/>
</dbReference>
<feature type="binding site" evidence="2">
    <location>
        <position position="52"/>
    </location>
    <ligand>
        <name>Mg(2+)</name>
        <dbReference type="ChEBI" id="CHEBI:18420"/>
        <label>1</label>
    </ligand>
</feature>
<organism evidence="5 6">
    <name type="scientific">Desulfoluna butyratoxydans</name>
    <dbReference type="NCBI Taxonomy" id="231438"/>
    <lineage>
        <taxon>Bacteria</taxon>
        <taxon>Pseudomonadati</taxon>
        <taxon>Thermodesulfobacteriota</taxon>
        <taxon>Desulfobacteria</taxon>
        <taxon>Desulfobacterales</taxon>
        <taxon>Desulfolunaceae</taxon>
        <taxon>Desulfoluna</taxon>
    </lineage>
</organism>
<protein>
    <recommendedName>
        <fullName evidence="2">Thiamine-monophosphate kinase</fullName>
        <shortName evidence="2">TMP kinase</shortName>
        <shortName evidence="2">Thiamine-phosphate kinase</shortName>
        <ecNumber evidence="2">2.7.4.16</ecNumber>
    </recommendedName>
</protein>
<dbReference type="Pfam" id="PF00586">
    <property type="entry name" value="AIRS"/>
    <property type="match status" value="1"/>
</dbReference>
<keyword evidence="2" id="KW-0067">ATP-binding</keyword>
<dbReference type="CDD" id="cd02194">
    <property type="entry name" value="ThiL"/>
    <property type="match status" value="1"/>
</dbReference>
<comment type="function">
    <text evidence="2">Catalyzes the ATP-dependent phosphorylation of thiamine-monophosphate (TMP) to form thiamine-pyrophosphate (TPP), the active form of vitamin B1.</text>
</comment>
<feature type="binding site" evidence="2">
    <location>
        <position position="53"/>
    </location>
    <ligand>
        <name>Mg(2+)</name>
        <dbReference type="ChEBI" id="CHEBI:18420"/>
        <label>2</label>
    </ligand>
</feature>
<dbReference type="EC" id="2.7.4.16" evidence="2"/>
<keyword evidence="2" id="KW-0479">Metal-binding</keyword>
<keyword evidence="2" id="KW-0808">Transferase</keyword>
<dbReference type="SUPFAM" id="SSF55326">
    <property type="entry name" value="PurM N-terminal domain-like"/>
    <property type="match status" value="1"/>
</dbReference>
<dbReference type="Gene3D" id="3.30.1330.10">
    <property type="entry name" value="PurM-like, N-terminal domain"/>
    <property type="match status" value="1"/>
</dbReference>
<feature type="binding site" evidence="2">
    <location>
        <position position="130"/>
    </location>
    <ligand>
        <name>Mg(2+)</name>
        <dbReference type="ChEBI" id="CHEBI:18420"/>
        <label>1</label>
    </ligand>
</feature>
<dbReference type="AlphaFoldDB" id="A0A4U8YI67"/>
<feature type="binding site" evidence="2">
    <location>
        <position position="53"/>
    </location>
    <ligand>
        <name>Mg(2+)</name>
        <dbReference type="ChEBI" id="CHEBI:18420"/>
        <label>1</label>
    </ligand>
</feature>
<comment type="pathway">
    <text evidence="2">Cofactor biosynthesis; thiamine diphosphate biosynthesis; thiamine diphosphate from thiamine phosphate: step 1/1.</text>
</comment>
<feature type="binding site" evidence="2">
    <location>
        <position position="219"/>
    </location>
    <ligand>
        <name>Mg(2+)</name>
        <dbReference type="ChEBI" id="CHEBI:18420"/>
        <label>5</label>
    </ligand>
</feature>
<evidence type="ECO:0000313" key="5">
    <source>
        <dbReference type="EMBL" id="VFQ43030.1"/>
    </source>
</evidence>
<dbReference type="GO" id="GO:0005524">
    <property type="term" value="F:ATP binding"/>
    <property type="evidence" value="ECO:0007669"/>
    <property type="project" value="UniProtKB-UniRule"/>
</dbReference>
<dbReference type="InterPro" id="IPR036676">
    <property type="entry name" value="PurM-like_C_sf"/>
</dbReference>
<dbReference type="EMBL" id="CAADHO010000001">
    <property type="protein sequence ID" value="VFQ43030.1"/>
    <property type="molecule type" value="Genomic_DNA"/>
</dbReference>
<feature type="binding site" evidence="2">
    <location>
        <position position="38"/>
    </location>
    <ligand>
        <name>Mg(2+)</name>
        <dbReference type="ChEBI" id="CHEBI:18420"/>
        <label>3</label>
    </ligand>
</feature>
<evidence type="ECO:0000259" key="4">
    <source>
        <dbReference type="Pfam" id="PF02769"/>
    </source>
</evidence>
<proteinExistence type="inferred from homology"/>
<dbReference type="SUPFAM" id="SSF56042">
    <property type="entry name" value="PurM C-terminal domain-like"/>
    <property type="match status" value="1"/>
</dbReference>
<feature type="binding site" evidence="2">
    <location>
        <position position="216"/>
    </location>
    <ligand>
        <name>Mg(2+)</name>
        <dbReference type="ChEBI" id="CHEBI:18420"/>
        <label>3</label>
    </ligand>
</feature>
<feature type="binding site" evidence="2">
    <location>
        <position position="82"/>
    </location>
    <ligand>
        <name>Mg(2+)</name>
        <dbReference type="ChEBI" id="CHEBI:18420"/>
        <label>4</label>
    </ligand>
</feature>
<feature type="domain" description="PurM-like N-terminal" evidence="3">
    <location>
        <begin position="36"/>
        <end position="145"/>
    </location>
</feature>
<dbReference type="InterPro" id="IPR010918">
    <property type="entry name" value="PurM-like_C_dom"/>
</dbReference>
<accession>A0A4U8YI67</accession>
<feature type="domain" description="PurM-like C-terminal" evidence="4">
    <location>
        <begin position="159"/>
        <end position="302"/>
    </location>
</feature>
<dbReference type="GO" id="GO:0000287">
    <property type="term" value="F:magnesium ion binding"/>
    <property type="evidence" value="ECO:0007669"/>
    <property type="project" value="UniProtKB-UniRule"/>
</dbReference>
<comment type="catalytic activity">
    <reaction evidence="2">
        <text>thiamine phosphate + ATP = thiamine diphosphate + ADP</text>
        <dbReference type="Rhea" id="RHEA:15913"/>
        <dbReference type="ChEBI" id="CHEBI:30616"/>
        <dbReference type="ChEBI" id="CHEBI:37575"/>
        <dbReference type="ChEBI" id="CHEBI:58937"/>
        <dbReference type="ChEBI" id="CHEBI:456216"/>
        <dbReference type="EC" id="2.7.4.16"/>
    </reaction>
</comment>
<gene>
    <name evidence="2" type="primary">thiL</name>
    <name evidence="5" type="ORF">MSL71_6520</name>
</gene>
<feature type="binding site" evidence="2">
    <location>
        <position position="316"/>
    </location>
    <ligand>
        <name>substrate</name>
    </ligand>
</feature>
<dbReference type="Gene3D" id="3.90.650.10">
    <property type="entry name" value="PurM-like C-terminal domain"/>
    <property type="match status" value="1"/>
</dbReference>
<dbReference type="Pfam" id="PF02769">
    <property type="entry name" value="AIRS_C"/>
    <property type="match status" value="1"/>
</dbReference>
<dbReference type="HAMAP" id="MF_02128">
    <property type="entry name" value="TMP_kinase"/>
    <property type="match status" value="1"/>
</dbReference>
<dbReference type="Proteomes" id="UP000507962">
    <property type="component" value="Unassembled WGS sequence"/>
</dbReference>
<dbReference type="RefSeq" id="WP_180137225.1">
    <property type="nucleotide sequence ID" value="NZ_CAADHO010000001.1"/>
</dbReference>
<feature type="binding site" evidence="2">
    <location>
        <position position="218"/>
    </location>
    <ligand>
        <name>ATP</name>
        <dbReference type="ChEBI" id="CHEBI:30616"/>
    </ligand>
</feature>
<feature type="binding site" evidence="2">
    <location>
        <position position="82"/>
    </location>
    <ligand>
        <name>Mg(2+)</name>
        <dbReference type="ChEBI" id="CHEBI:18420"/>
        <label>3</label>
    </ligand>
</feature>
<dbReference type="InterPro" id="IPR016188">
    <property type="entry name" value="PurM-like_N"/>
</dbReference>
<evidence type="ECO:0000256" key="2">
    <source>
        <dbReference type="HAMAP-Rule" id="MF_02128"/>
    </source>
</evidence>
<keyword evidence="2" id="KW-0460">Magnesium</keyword>
<evidence type="ECO:0000256" key="1">
    <source>
        <dbReference type="ARBA" id="ARBA00022977"/>
    </source>
</evidence>
<keyword evidence="2" id="KW-0547">Nucleotide-binding</keyword>
<dbReference type="GO" id="GO:0009030">
    <property type="term" value="F:thiamine-phosphate kinase activity"/>
    <property type="evidence" value="ECO:0007669"/>
    <property type="project" value="UniProtKB-UniRule"/>
</dbReference>
<feature type="binding site" evidence="2">
    <location>
        <position position="82"/>
    </location>
    <ligand>
        <name>Mg(2+)</name>
        <dbReference type="ChEBI" id="CHEBI:18420"/>
        <label>2</label>
    </ligand>
</feature>
<dbReference type="NCBIfam" id="TIGR01379">
    <property type="entry name" value="thiL"/>
    <property type="match status" value="1"/>
</dbReference>
<keyword evidence="2 5" id="KW-0418">Kinase</keyword>